<evidence type="ECO:0000256" key="2">
    <source>
        <dbReference type="ARBA" id="ARBA00022679"/>
    </source>
</evidence>
<keyword evidence="2 4" id="KW-0808">Transferase</keyword>
<name>A0A0G0JV31_9BACT</name>
<gene>
    <name evidence="4" type="ORF">US90_C0003G0041</name>
</gene>
<dbReference type="GO" id="GO:0005829">
    <property type="term" value="C:cytosol"/>
    <property type="evidence" value="ECO:0007669"/>
    <property type="project" value="TreeGrafter"/>
</dbReference>
<keyword evidence="3" id="KW-0677">Repeat</keyword>
<evidence type="ECO:0000256" key="1">
    <source>
        <dbReference type="ARBA" id="ARBA00007274"/>
    </source>
</evidence>
<protein>
    <submittedName>
        <fullName evidence="4">Acetyltransferase</fullName>
    </submittedName>
</protein>
<dbReference type="GO" id="GO:0008374">
    <property type="term" value="F:O-acyltransferase activity"/>
    <property type="evidence" value="ECO:0007669"/>
    <property type="project" value="TreeGrafter"/>
</dbReference>
<dbReference type="InterPro" id="IPR011004">
    <property type="entry name" value="Trimer_LpxA-like_sf"/>
</dbReference>
<evidence type="ECO:0000256" key="3">
    <source>
        <dbReference type="ARBA" id="ARBA00022737"/>
    </source>
</evidence>
<evidence type="ECO:0000313" key="4">
    <source>
        <dbReference type="EMBL" id="KKQ71398.1"/>
    </source>
</evidence>
<dbReference type="InterPro" id="IPR018357">
    <property type="entry name" value="Hexapep_transf_CS"/>
</dbReference>
<dbReference type="STRING" id="1618490.US90_C0003G0041"/>
<dbReference type="CDD" id="cd04647">
    <property type="entry name" value="LbH_MAT_like"/>
    <property type="match status" value="1"/>
</dbReference>
<dbReference type="Gene3D" id="2.160.10.10">
    <property type="entry name" value="Hexapeptide repeat proteins"/>
    <property type="match status" value="1"/>
</dbReference>
<comment type="similarity">
    <text evidence="1">Belongs to the transferase hexapeptide repeat family.</text>
</comment>
<dbReference type="SUPFAM" id="SSF51161">
    <property type="entry name" value="Trimeric LpxA-like enzymes"/>
    <property type="match status" value="1"/>
</dbReference>
<dbReference type="Proteomes" id="UP000034406">
    <property type="component" value="Unassembled WGS sequence"/>
</dbReference>
<dbReference type="EMBL" id="LBUT01000003">
    <property type="protein sequence ID" value="KKQ71398.1"/>
    <property type="molecule type" value="Genomic_DNA"/>
</dbReference>
<dbReference type="Pfam" id="PF00132">
    <property type="entry name" value="Hexapep"/>
    <property type="match status" value="1"/>
</dbReference>
<dbReference type="PROSITE" id="PS00101">
    <property type="entry name" value="HEXAPEP_TRANSFERASES"/>
    <property type="match status" value="1"/>
</dbReference>
<dbReference type="PANTHER" id="PTHR23416">
    <property type="entry name" value="SIALIC ACID SYNTHASE-RELATED"/>
    <property type="match status" value="1"/>
</dbReference>
<organism evidence="4 5">
    <name type="scientific">Candidatus Shapirobacteria bacterium GW2011_GWE2_38_30</name>
    <dbReference type="NCBI Taxonomy" id="1618490"/>
    <lineage>
        <taxon>Bacteria</taxon>
        <taxon>Candidatus Shapironibacteriota</taxon>
    </lineage>
</organism>
<proteinExistence type="inferred from homology"/>
<sequence length="197" mass="21868">MKQTVGQPLTLQNLPQKIINRLNTILLEFFIMLLRWVGYVPSHTFRKLIYSFSGIKLPFDSTIHMWANFYNPNGISIGHDTIIGDHAFLDGRAPLTIGNHVGLASQVLIYNDEHDIHSPKYGNSFGPVTIGDYVFIGPRAIILPNVTIGNGAVVAAGAVVTKNIPDGEIWGGVPAKKIGDRQIKEYNYRLGRPMLFQ</sequence>
<comment type="caution">
    <text evidence="4">The sequence shown here is derived from an EMBL/GenBank/DDBJ whole genome shotgun (WGS) entry which is preliminary data.</text>
</comment>
<dbReference type="PANTHER" id="PTHR23416:SF23">
    <property type="entry name" value="ACETYLTRANSFERASE C18B11.09C-RELATED"/>
    <property type="match status" value="1"/>
</dbReference>
<dbReference type="InterPro" id="IPR051159">
    <property type="entry name" value="Hexapeptide_acetyltransf"/>
</dbReference>
<accession>A0A0G0JV31</accession>
<reference evidence="4 5" key="1">
    <citation type="journal article" date="2015" name="Nature">
        <title>rRNA introns, odd ribosomes, and small enigmatic genomes across a large radiation of phyla.</title>
        <authorList>
            <person name="Brown C.T."/>
            <person name="Hug L.A."/>
            <person name="Thomas B.C."/>
            <person name="Sharon I."/>
            <person name="Castelle C.J."/>
            <person name="Singh A."/>
            <person name="Wilkins M.J."/>
            <person name="Williams K.H."/>
            <person name="Banfield J.F."/>
        </authorList>
    </citation>
    <scope>NUCLEOTIDE SEQUENCE [LARGE SCALE GENOMIC DNA]</scope>
</reference>
<evidence type="ECO:0000313" key="5">
    <source>
        <dbReference type="Proteomes" id="UP000034406"/>
    </source>
</evidence>
<dbReference type="AlphaFoldDB" id="A0A0G0JV31"/>
<dbReference type="InterPro" id="IPR001451">
    <property type="entry name" value="Hexapep"/>
</dbReference>